<dbReference type="EMBL" id="FNDD01000030">
    <property type="protein sequence ID" value="SDH80485.1"/>
    <property type="molecule type" value="Genomic_DNA"/>
</dbReference>
<gene>
    <name evidence="2" type="ORF">SAMN04488136_13019</name>
</gene>
<proteinExistence type="predicted"/>
<name>A0A1G8FEE9_9VIBR</name>
<organism evidence="2 3">
    <name type="scientific">Vibrio xiamenensis</name>
    <dbReference type="NCBI Taxonomy" id="861298"/>
    <lineage>
        <taxon>Bacteria</taxon>
        <taxon>Pseudomonadati</taxon>
        <taxon>Pseudomonadota</taxon>
        <taxon>Gammaproteobacteria</taxon>
        <taxon>Vibrionales</taxon>
        <taxon>Vibrionaceae</taxon>
        <taxon>Vibrio</taxon>
    </lineage>
</organism>
<dbReference type="Proteomes" id="UP000198854">
    <property type="component" value="Unassembled WGS sequence"/>
</dbReference>
<reference evidence="2 3" key="1">
    <citation type="submission" date="2016-10" db="EMBL/GenBank/DDBJ databases">
        <authorList>
            <person name="de Groot N.N."/>
        </authorList>
    </citation>
    <scope>NUCLEOTIDE SEQUENCE [LARGE SCALE GENOMIC DNA]</scope>
    <source>
        <strain evidence="2 3">CGMCC 1.10228</strain>
    </source>
</reference>
<keyword evidence="1" id="KW-0472">Membrane</keyword>
<evidence type="ECO:0000313" key="3">
    <source>
        <dbReference type="Proteomes" id="UP000198854"/>
    </source>
</evidence>
<evidence type="ECO:0000313" key="2">
    <source>
        <dbReference type="EMBL" id="SDH80485.1"/>
    </source>
</evidence>
<dbReference type="AlphaFoldDB" id="A0A1G8FEE9"/>
<feature type="transmembrane region" description="Helical" evidence="1">
    <location>
        <begin position="6"/>
        <end position="25"/>
    </location>
</feature>
<keyword evidence="3" id="KW-1185">Reference proteome</keyword>
<accession>A0A1G8FEE9</accession>
<sequence length="335" mass="38407">MLASWVGALGTVLAAIVTFGTLLFLHYQHKQNVQKQNLMWSKQEAALDFARYRDHRQQFEQLLDGLEKDYGEFYVFRDRATLYKSLFPMNTPRNDYSLYKYKLDVNDLKGHPLESAYHWLKEHLNSIDSVQTASNQNAPSPSVSSPLRLFDQNVEQLAASINLQCTRHSKAGDIMISNVVFANIFKPTLMMDCLEPILYAINEFCGLEQPTLSGGFHSKKELGFKVYAEFCRPDAADFYSANKGANDIIEVLYQSHKLCELLDNQSTLDDFLFGEVYSETNTNQLLKKLDDNEAVSEFMYDLQDQLHVLNPIDQPNNIRVQIGEVRQAIPKRLRS</sequence>
<keyword evidence="1" id="KW-1133">Transmembrane helix</keyword>
<keyword evidence="1" id="KW-0812">Transmembrane</keyword>
<protein>
    <submittedName>
        <fullName evidence="2">Uncharacterized protein</fullName>
    </submittedName>
</protein>
<evidence type="ECO:0000256" key="1">
    <source>
        <dbReference type="SAM" id="Phobius"/>
    </source>
</evidence>